<dbReference type="Gene3D" id="1.20.1250.20">
    <property type="entry name" value="MFS general substrate transporter like domains"/>
    <property type="match status" value="1"/>
</dbReference>
<dbReference type="InterPro" id="IPR050171">
    <property type="entry name" value="MFS_Transporters"/>
</dbReference>
<evidence type="ECO:0000256" key="3">
    <source>
        <dbReference type="ARBA" id="ARBA00022475"/>
    </source>
</evidence>
<evidence type="ECO:0000256" key="1">
    <source>
        <dbReference type="ARBA" id="ARBA00004651"/>
    </source>
</evidence>
<evidence type="ECO:0000256" key="2">
    <source>
        <dbReference type="ARBA" id="ARBA00022448"/>
    </source>
</evidence>
<feature type="transmembrane region" description="Helical" evidence="7">
    <location>
        <begin position="144"/>
        <end position="167"/>
    </location>
</feature>
<evidence type="ECO:0000256" key="5">
    <source>
        <dbReference type="ARBA" id="ARBA00022989"/>
    </source>
</evidence>
<dbReference type="InterPro" id="IPR036259">
    <property type="entry name" value="MFS_trans_sf"/>
</dbReference>
<keyword evidence="4 7" id="KW-0812">Transmembrane</keyword>
<feature type="transmembrane region" description="Helical" evidence="7">
    <location>
        <begin position="12"/>
        <end position="36"/>
    </location>
</feature>
<accession>A0A832R935</accession>
<dbReference type="AlphaFoldDB" id="A0A832R935"/>
<dbReference type="PANTHER" id="PTHR23517:SF3">
    <property type="entry name" value="INTEGRAL MEMBRANE TRANSPORT PROTEIN"/>
    <property type="match status" value="1"/>
</dbReference>
<evidence type="ECO:0000313" key="8">
    <source>
        <dbReference type="EMBL" id="HHX99465.1"/>
    </source>
</evidence>
<dbReference type="GO" id="GO:0005886">
    <property type="term" value="C:plasma membrane"/>
    <property type="evidence" value="ECO:0007669"/>
    <property type="project" value="UniProtKB-SubCell"/>
</dbReference>
<dbReference type="Proteomes" id="UP000576550">
    <property type="component" value="Unassembled WGS sequence"/>
</dbReference>
<proteinExistence type="predicted"/>
<dbReference type="Pfam" id="PF07690">
    <property type="entry name" value="MFS_1"/>
    <property type="match status" value="1"/>
</dbReference>
<evidence type="ECO:0000256" key="4">
    <source>
        <dbReference type="ARBA" id="ARBA00022692"/>
    </source>
</evidence>
<dbReference type="GO" id="GO:0022857">
    <property type="term" value="F:transmembrane transporter activity"/>
    <property type="evidence" value="ECO:0007669"/>
    <property type="project" value="InterPro"/>
</dbReference>
<evidence type="ECO:0000313" key="9">
    <source>
        <dbReference type="Proteomes" id="UP000576550"/>
    </source>
</evidence>
<dbReference type="EMBL" id="DUTP01000003">
    <property type="protein sequence ID" value="HHX99465.1"/>
    <property type="molecule type" value="Genomic_DNA"/>
</dbReference>
<keyword evidence="6 7" id="KW-0472">Membrane</keyword>
<dbReference type="PANTHER" id="PTHR23517">
    <property type="entry name" value="RESISTANCE PROTEIN MDTM, PUTATIVE-RELATED-RELATED"/>
    <property type="match status" value="1"/>
</dbReference>
<feature type="transmembrane region" description="Helical" evidence="7">
    <location>
        <begin position="105"/>
        <end position="123"/>
    </location>
</feature>
<comment type="caution">
    <text evidence="8">The sequence shown here is derived from an EMBL/GenBank/DDBJ whole genome shotgun (WGS) entry which is preliminary data.</text>
</comment>
<keyword evidence="3" id="KW-1003">Cell membrane</keyword>
<comment type="subcellular location">
    <subcellularLocation>
        <location evidence="1">Cell membrane</location>
        <topology evidence="1">Multi-pass membrane protein</topology>
    </subcellularLocation>
</comment>
<reference evidence="8 9" key="1">
    <citation type="journal article" date="2020" name="Biotechnol. Biofuels">
        <title>New insights from the biogas microbiome by comprehensive genome-resolved metagenomics of nearly 1600 species originating from multiple anaerobic digesters.</title>
        <authorList>
            <person name="Campanaro S."/>
            <person name="Treu L."/>
            <person name="Rodriguez-R L.M."/>
            <person name="Kovalovszki A."/>
            <person name="Ziels R.M."/>
            <person name="Maus I."/>
            <person name="Zhu X."/>
            <person name="Kougias P.G."/>
            <person name="Basile A."/>
            <person name="Luo G."/>
            <person name="Schluter A."/>
            <person name="Konstantinidis K.T."/>
            <person name="Angelidaki I."/>
        </authorList>
    </citation>
    <scope>NUCLEOTIDE SEQUENCE [LARGE SCALE GENOMIC DNA]</scope>
    <source>
        <strain evidence="8">AS05jafATM_89</strain>
    </source>
</reference>
<gene>
    <name evidence="8" type="ORF">GX533_02180</name>
</gene>
<dbReference type="SUPFAM" id="SSF103473">
    <property type="entry name" value="MFS general substrate transporter"/>
    <property type="match status" value="1"/>
</dbReference>
<keyword evidence="2" id="KW-0813">Transport</keyword>
<dbReference type="InterPro" id="IPR011701">
    <property type="entry name" value="MFS"/>
</dbReference>
<sequence>MKRWLKKGNKIVTLLTLADVFTWGPFLIITSLSGVYLSTRLGVDAVKFVGIGTAIYFTTRAIFQIPMGTLTDKIKGDKDEILLLAVGIILMGLPYTMYPLISQPIHYYILQFVFGLGACFNVTNWRKLFAMNVDSGIEGFQYAFYETLISFSTAVISLLVGSLASLGQTHFDIIMMASGCIMMAGSIWALFIYSVKTRKSNIKKKK</sequence>
<feature type="transmembrane region" description="Helical" evidence="7">
    <location>
        <begin position="173"/>
        <end position="195"/>
    </location>
</feature>
<feature type="transmembrane region" description="Helical" evidence="7">
    <location>
        <begin position="81"/>
        <end position="99"/>
    </location>
</feature>
<keyword evidence="5 7" id="KW-1133">Transmembrane helix</keyword>
<evidence type="ECO:0000256" key="7">
    <source>
        <dbReference type="SAM" id="Phobius"/>
    </source>
</evidence>
<protein>
    <submittedName>
        <fullName evidence="8">MFS transporter</fullName>
    </submittedName>
</protein>
<evidence type="ECO:0000256" key="6">
    <source>
        <dbReference type="ARBA" id="ARBA00023136"/>
    </source>
</evidence>
<organism evidence="8 9">
    <name type="scientific">Candidatus Dojkabacteria bacterium</name>
    <dbReference type="NCBI Taxonomy" id="2099670"/>
    <lineage>
        <taxon>Bacteria</taxon>
        <taxon>Candidatus Dojkabacteria</taxon>
    </lineage>
</organism>
<feature type="transmembrane region" description="Helical" evidence="7">
    <location>
        <begin position="48"/>
        <end position="69"/>
    </location>
</feature>
<name>A0A832R935_9BACT</name>